<feature type="transmembrane region" description="Helical" evidence="1">
    <location>
        <begin position="231"/>
        <end position="258"/>
    </location>
</feature>
<dbReference type="AlphaFoldDB" id="A0A9P6C1H1"/>
<proteinExistence type="predicted"/>
<accession>A0A9P6C1H1</accession>
<keyword evidence="1" id="KW-0472">Membrane</keyword>
<name>A0A9P6C1H1_9AGAR</name>
<sequence length="311" mass="34102">MTGLAREVLGPQPSDEQSLQSLIALTKLRYFIGFTIGTFCHGILLTLCFMRIKNDSSKQRLRFLQVYVCIILVVNMVFEINNARVTGIMLLYDTDPSESPGHIFITPFDALVVCIAIMTDGLLVWRCYLVQKSLSAPRSNLHWTNLGWIFPGCLLIAEIAASVASLTTKIPKDFSQGMASSEVILLVTCFVSNALLNVYVTCNIVIRLLLHRRRVAAASLRVIHGSKEPHMRVVGMLLEAAALNVPISIVTAVAGAMVNSLASMAFQIVVPIQSIASVLIIYQVARGRAVGEDTEHWSRSSTIPSRDASDN</sequence>
<keyword evidence="3" id="KW-1185">Reference proteome</keyword>
<reference evidence="2" key="1">
    <citation type="submission" date="2020-11" db="EMBL/GenBank/DDBJ databases">
        <authorList>
            <consortium name="DOE Joint Genome Institute"/>
            <person name="Ahrendt S."/>
            <person name="Riley R."/>
            <person name="Andreopoulos W."/>
            <person name="Labutti K."/>
            <person name="Pangilinan J."/>
            <person name="Ruiz-Duenas F.J."/>
            <person name="Barrasa J.M."/>
            <person name="Sanchez-Garcia M."/>
            <person name="Camarero S."/>
            <person name="Miyauchi S."/>
            <person name="Serrano A."/>
            <person name="Linde D."/>
            <person name="Babiker R."/>
            <person name="Drula E."/>
            <person name="Ayuso-Fernandez I."/>
            <person name="Pacheco R."/>
            <person name="Padilla G."/>
            <person name="Ferreira P."/>
            <person name="Barriuso J."/>
            <person name="Kellner H."/>
            <person name="Castanera R."/>
            <person name="Alfaro M."/>
            <person name="Ramirez L."/>
            <person name="Pisabarro A.G."/>
            <person name="Kuo A."/>
            <person name="Tritt A."/>
            <person name="Lipzen A."/>
            <person name="He G."/>
            <person name="Yan M."/>
            <person name="Ng V."/>
            <person name="Cullen D."/>
            <person name="Martin F."/>
            <person name="Rosso M.-N."/>
            <person name="Henrissat B."/>
            <person name="Hibbett D."/>
            <person name="Martinez A.T."/>
            <person name="Grigoriev I.V."/>
        </authorList>
    </citation>
    <scope>NUCLEOTIDE SEQUENCE</scope>
    <source>
        <strain evidence="2">MF-IS2</strain>
    </source>
</reference>
<evidence type="ECO:0000313" key="3">
    <source>
        <dbReference type="Proteomes" id="UP000807342"/>
    </source>
</evidence>
<comment type="caution">
    <text evidence="2">The sequence shown here is derived from an EMBL/GenBank/DDBJ whole genome shotgun (WGS) entry which is preliminary data.</text>
</comment>
<protein>
    <recommendedName>
        <fullName evidence="4">G protein-coupled receptor</fullName>
    </recommendedName>
</protein>
<feature type="transmembrane region" description="Helical" evidence="1">
    <location>
        <begin position="264"/>
        <end position="282"/>
    </location>
</feature>
<keyword evidence="1" id="KW-0812">Transmembrane</keyword>
<feature type="transmembrane region" description="Helical" evidence="1">
    <location>
        <begin position="103"/>
        <end position="125"/>
    </location>
</feature>
<dbReference type="EMBL" id="MU151305">
    <property type="protein sequence ID" value="KAF9445373.1"/>
    <property type="molecule type" value="Genomic_DNA"/>
</dbReference>
<feature type="transmembrane region" description="Helical" evidence="1">
    <location>
        <begin position="64"/>
        <end position="83"/>
    </location>
</feature>
<feature type="transmembrane region" description="Helical" evidence="1">
    <location>
        <begin position="30"/>
        <end position="52"/>
    </location>
</feature>
<organism evidence="2 3">
    <name type="scientific">Macrolepiota fuliginosa MF-IS2</name>
    <dbReference type="NCBI Taxonomy" id="1400762"/>
    <lineage>
        <taxon>Eukaryota</taxon>
        <taxon>Fungi</taxon>
        <taxon>Dikarya</taxon>
        <taxon>Basidiomycota</taxon>
        <taxon>Agaricomycotina</taxon>
        <taxon>Agaricomycetes</taxon>
        <taxon>Agaricomycetidae</taxon>
        <taxon>Agaricales</taxon>
        <taxon>Agaricineae</taxon>
        <taxon>Agaricaceae</taxon>
        <taxon>Macrolepiota</taxon>
    </lineage>
</organism>
<gene>
    <name evidence="2" type="ORF">P691DRAFT_785295</name>
</gene>
<evidence type="ECO:0000313" key="2">
    <source>
        <dbReference type="EMBL" id="KAF9445373.1"/>
    </source>
</evidence>
<dbReference type="Proteomes" id="UP000807342">
    <property type="component" value="Unassembled WGS sequence"/>
</dbReference>
<feature type="transmembrane region" description="Helical" evidence="1">
    <location>
        <begin position="184"/>
        <end position="210"/>
    </location>
</feature>
<keyword evidence="1" id="KW-1133">Transmembrane helix</keyword>
<evidence type="ECO:0000256" key="1">
    <source>
        <dbReference type="SAM" id="Phobius"/>
    </source>
</evidence>
<evidence type="ECO:0008006" key="4">
    <source>
        <dbReference type="Google" id="ProtNLM"/>
    </source>
</evidence>
<dbReference type="OrthoDB" id="3267806at2759"/>
<feature type="transmembrane region" description="Helical" evidence="1">
    <location>
        <begin position="146"/>
        <end position="164"/>
    </location>
</feature>